<proteinExistence type="inferred from homology"/>
<dbReference type="SMART" id="SM00382">
    <property type="entry name" value="AAA"/>
    <property type="match status" value="1"/>
</dbReference>
<dbReference type="InterPro" id="IPR003959">
    <property type="entry name" value="ATPase_AAA_core"/>
</dbReference>
<keyword evidence="2" id="KW-0547">Nucleotide-binding</keyword>
<feature type="domain" description="AAA+ ATPase" evidence="5">
    <location>
        <begin position="280"/>
        <end position="412"/>
    </location>
</feature>
<protein>
    <submittedName>
        <fullName evidence="6">ATP-binding protein</fullName>
    </submittedName>
</protein>
<dbReference type="Gene3D" id="3.40.50.300">
    <property type="entry name" value="P-loop containing nucleotide triphosphate hydrolases"/>
    <property type="match status" value="2"/>
</dbReference>
<evidence type="ECO:0000256" key="1">
    <source>
        <dbReference type="ARBA" id="ARBA00006914"/>
    </source>
</evidence>
<feature type="region of interest" description="Disordered" evidence="4">
    <location>
        <begin position="176"/>
        <end position="210"/>
    </location>
</feature>
<accession>A0A4S4BPX0</accession>
<dbReference type="InterPro" id="IPR027417">
    <property type="entry name" value="P-loop_NTPase"/>
</dbReference>
<dbReference type="OrthoDB" id="9806903at2"/>
<dbReference type="SUPFAM" id="SSF52540">
    <property type="entry name" value="P-loop containing nucleoside triphosphate hydrolases"/>
    <property type="match status" value="2"/>
</dbReference>
<evidence type="ECO:0000256" key="3">
    <source>
        <dbReference type="ARBA" id="ARBA00022840"/>
    </source>
</evidence>
<evidence type="ECO:0000256" key="2">
    <source>
        <dbReference type="ARBA" id="ARBA00022741"/>
    </source>
</evidence>
<dbReference type="InterPro" id="IPR050221">
    <property type="entry name" value="26S_Proteasome_ATPase"/>
</dbReference>
<keyword evidence="7" id="KW-1185">Reference proteome</keyword>
<gene>
    <name evidence="6" type="ORF">E6C55_17510</name>
</gene>
<comment type="similarity">
    <text evidence="1">Belongs to the AAA ATPase family.</text>
</comment>
<dbReference type="Pfam" id="PF00004">
    <property type="entry name" value="AAA"/>
    <property type="match status" value="1"/>
</dbReference>
<evidence type="ECO:0000313" key="6">
    <source>
        <dbReference type="EMBL" id="THF76955.1"/>
    </source>
</evidence>
<dbReference type="GO" id="GO:0016887">
    <property type="term" value="F:ATP hydrolysis activity"/>
    <property type="evidence" value="ECO:0007669"/>
    <property type="project" value="InterPro"/>
</dbReference>
<dbReference type="GO" id="GO:0005524">
    <property type="term" value="F:ATP binding"/>
    <property type="evidence" value="ECO:0007669"/>
    <property type="project" value="UniProtKB-KW"/>
</dbReference>
<dbReference type="InterPro" id="IPR003593">
    <property type="entry name" value="AAA+_ATPase"/>
</dbReference>
<name>A0A4S4BPX0_9BACL</name>
<comment type="caution">
    <text evidence="6">The sequence shown here is derived from an EMBL/GenBank/DDBJ whole genome shotgun (WGS) entry which is preliminary data.</text>
</comment>
<dbReference type="PANTHER" id="PTHR23073">
    <property type="entry name" value="26S PROTEASOME REGULATORY SUBUNIT"/>
    <property type="match status" value="1"/>
</dbReference>
<reference evidence="6 7" key="1">
    <citation type="submission" date="2019-04" db="EMBL/GenBank/DDBJ databases">
        <title>Cohnella sp. nov. isolated from preserved vegetables.</title>
        <authorList>
            <person name="Lin S.-Y."/>
            <person name="Hung M.-H."/>
            <person name="Young C.-C."/>
        </authorList>
    </citation>
    <scope>NUCLEOTIDE SEQUENCE [LARGE SCALE GENOMIC DNA]</scope>
    <source>
        <strain evidence="6 7">CC-MHH1044</strain>
    </source>
</reference>
<dbReference type="AlphaFoldDB" id="A0A4S4BPX0"/>
<evidence type="ECO:0000259" key="5">
    <source>
        <dbReference type="SMART" id="SM00382"/>
    </source>
</evidence>
<sequence length="502" mass="56183">MVHGPPGSGKTFLAGQACEAIGKPLLEWDLRDAPAEEGPFLEAVDRLLLEAKLRAAVPAFDRINVLERPASEGSSGDRRSEDRRLERLLERLDAWRGLLFLFAEEETKVKLPPSSSMVVVPLALDMPDIGERRRLWADMAEGTLRLPPEDAEALAGRFLLTPGQIEAVIEEMRKTADWRRTADGTGQTVDPGQADKRDQAGASHPGGAASEPQLLYQTAYRLIQHRLREKATKLEPKFGWDDLVLPPDTVQLLRRACDRVHYRHTVLHEWGFESKLPYGKGTSMLFTGPPGTGKTMSAMVMAREMNAELYRVDLSRVVSKYVGETEKNLSEIFDQARLSGAILFFDEADALFGKRSEVKDAHDKYANMETSYLLQKMEEYDGLTILASNFSQNLDDAFTRRIPFIVKYPFPDAVQREQLWRSVFPKKLPVQGDIDFPFLAQAFELSGGPIKNVVVTAAFLAASEGVPVSMKQIIEGVVQEYKKTGKVLLRDRLGAYANYWKG</sequence>
<organism evidence="6 7">
    <name type="scientific">Cohnella fermenti</name>
    <dbReference type="NCBI Taxonomy" id="2565925"/>
    <lineage>
        <taxon>Bacteria</taxon>
        <taxon>Bacillati</taxon>
        <taxon>Bacillota</taxon>
        <taxon>Bacilli</taxon>
        <taxon>Bacillales</taxon>
        <taxon>Paenibacillaceae</taxon>
        <taxon>Cohnella</taxon>
    </lineage>
</organism>
<dbReference type="CDD" id="cd19481">
    <property type="entry name" value="RecA-like_protease"/>
    <property type="match status" value="1"/>
</dbReference>
<evidence type="ECO:0000313" key="7">
    <source>
        <dbReference type="Proteomes" id="UP000310636"/>
    </source>
</evidence>
<keyword evidence="3 6" id="KW-0067">ATP-binding</keyword>
<evidence type="ECO:0000256" key="4">
    <source>
        <dbReference type="SAM" id="MobiDB-lite"/>
    </source>
</evidence>
<dbReference type="EMBL" id="SSOB01000022">
    <property type="protein sequence ID" value="THF76955.1"/>
    <property type="molecule type" value="Genomic_DNA"/>
</dbReference>
<dbReference type="Proteomes" id="UP000310636">
    <property type="component" value="Unassembled WGS sequence"/>
</dbReference>